<dbReference type="GO" id="GO:0043328">
    <property type="term" value="P:protein transport to vacuole involved in ubiquitin-dependent protein catabolic process via the multivesicular body sorting pathway"/>
    <property type="evidence" value="ECO:0007669"/>
    <property type="project" value="UniProtKB-ARBA"/>
</dbReference>
<evidence type="ECO:0000259" key="12">
    <source>
        <dbReference type="PROSITE" id="PS50909"/>
    </source>
</evidence>
<proteinExistence type="predicted"/>
<dbReference type="InterPro" id="IPR002014">
    <property type="entry name" value="VHS_dom"/>
</dbReference>
<dbReference type="FunFam" id="1.20.58.160:FF:000003">
    <property type="entry name" value="VHS domain protein"/>
    <property type="match status" value="1"/>
</dbReference>
<dbReference type="SMART" id="SM00809">
    <property type="entry name" value="Alpha_adaptinC2"/>
    <property type="match status" value="1"/>
</dbReference>
<dbReference type="Proteomes" id="UP000286921">
    <property type="component" value="Unassembled WGS sequence"/>
</dbReference>
<dbReference type="GO" id="GO:0005829">
    <property type="term" value="C:cytosol"/>
    <property type="evidence" value="ECO:0007669"/>
    <property type="project" value="GOC"/>
</dbReference>
<evidence type="ECO:0000256" key="8">
    <source>
        <dbReference type="ARBA" id="ARBA00065344"/>
    </source>
</evidence>
<feature type="compositionally biased region" description="Low complexity" evidence="9">
    <location>
        <begin position="449"/>
        <end position="470"/>
    </location>
</feature>
<dbReference type="SMART" id="SM00288">
    <property type="entry name" value="VHS"/>
    <property type="match status" value="1"/>
</dbReference>
<feature type="compositionally biased region" description="Low complexity" evidence="9">
    <location>
        <begin position="339"/>
        <end position="353"/>
    </location>
</feature>
<dbReference type="GO" id="GO:0043130">
    <property type="term" value="F:ubiquitin binding"/>
    <property type="evidence" value="ECO:0007669"/>
    <property type="project" value="InterPro"/>
</dbReference>
<dbReference type="InterPro" id="IPR008153">
    <property type="entry name" value="GAE_dom"/>
</dbReference>
<evidence type="ECO:0000256" key="2">
    <source>
        <dbReference type="ARBA" id="ARBA00011446"/>
    </source>
</evidence>
<name>A0A401KSQ7_ASPAW</name>
<feature type="domain" description="VHS" evidence="10">
    <location>
        <begin position="25"/>
        <end position="145"/>
    </location>
</feature>
<dbReference type="AlphaFoldDB" id="A0A401KSQ7"/>
<dbReference type="Pfam" id="PF03127">
    <property type="entry name" value="GAT"/>
    <property type="match status" value="1"/>
</dbReference>
<dbReference type="PANTHER" id="PTHR47180">
    <property type="entry name" value="ADP-RIBOSYLATION FACTOR-BINDING PROTEIN GGA1-RELATED"/>
    <property type="match status" value="1"/>
</dbReference>
<keyword evidence="5" id="KW-0333">Golgi apparatus</keyword>
<evidence type="ECO:0000313" key="14">
    <source>
        <dbReference type="Proteomes" id="UP000286921"/>
    </source>
</evidence>
<feature type="compositionally biased region" description="Low complexity" evidence="9">
    <location>
        <begin position="401"/>
        <end position="414"/>
    </location>
</feature>
<accession>A0A401KSQ7</accession>
<evidence type="ECO:0000256" key="4">
    <source>
        <dbReference type="ARBA" id="ARBA00022927"/>
    </source>
</evidence>
<dbReference type="InterPro" id="IPR008152">
    <property type="entry name" value="Clathrin_a/b/g-adaptin_app_Ig"/>
</dbReference>
<feature type="region of interest" description="Disordered" evidence="9">
    <location>
        <begin position="373"/>
        <end position="489"/>
    </location>
</feature>
<dbReference type="InterPro" id="IPR038425">
    <property type="entry name" value="GAT_sf"/>
</dbReference>
<dbReference type="GO" id="GO:0035091">
    <property type="term" value="F:phosphatidylinositol binding"/>
    <property type="evidence" value="ECO:0007669"/>
    <property type="project" value="InterPro"/>
</dbReference>
<dbReference type="InterPro" id="IPR004152">
    <property type="entry name" value="GAT_dom"/>
</dbReference>
<dbReference type="Pfam" id="PF18308">
    <property type="entry name" value="GGA_N-GAT"/>
    <property type="match status" value="1"/>
</dbReference>
<feature type="domain" description="GAT" evidence="12">
    <location>
        <begin position="172"/>
        <end position="299"/>
    </location>
</feature>
<organism evidence="13 14">
    <name type="scientific">Aspergillus awamori</name>
    <name type="common">Black koji mold</name>
    <dbReference type="NCBI Taxonomy" id="105351"/>
    <lineage>
        <taxon>Eukaryota</taxon>
        <taxon>Fungi</taxon>
        <taxon>Dikarya</taxon>
        <taxon>Ascomycota</taxon>
        <taxon>Pezizomycotina</taxon>
        <taxon>Eurotiomycetes</taxon>
        <taxon>Eurotiomycetidae</taxon>
        <taxon>Eurotiales</taxon>
        <taxon>Aspergillaceae</taxon>
        <taxon>Aspergillus</taxon>
    </lineage>
</organism>
<comment type="caution">
    <text evidence="13">The sequence shown here is derived from an EMBL/GenBank/DDBJ whole genome shotgun (WGS) entry which is preliminary data.</text>
</comment>
<evidence type="ECO:0000259" key="11">
    <source>
        <dbReference type="PROSITE" id="PS50180"/>
    </source>
</evidence>
<keyword evidence="4" id="KW-0653">Protein transport</keyword>
<dbReference type="CDD" id="cd14235">
    <property type="entry name" value="GAT_GGA_fungi"/>
    <property type="match status" value="1"/>
</dbReference>
<protein>
    <submittedName>
        <fullName evidence="13">Probable ADP-ribosylation factor-binding protein C25H2.16c</fullName>
    </submittedName>
</protein>
<dbReference type="GO" id="GO:0006896">
    <property type="term" value="P:Golgi to vacuole transport"/>
    <property type="evidence" value="ECO:0007669"/>
    <property type="project" value="UniProtKB-ARBA"/>
</dbReference>
<dbReference type="Gene3D" id="2.60.40.1230">
    <property type="match status" value="1"/>
</dbReference>
<dbReference type="SUPFAM" id="SSF48464">
    <property type="entry name" value="ENTH/VHS domain"/>
    <property type="match status" value="1"/>
</dbReference>
<sequence>MAARDRFGAYAEPGLTPLQRAIRNACDLSHYEPNLALNLEVADLINSKKGNAPREAAFEIVHLINSRNQNVALLALAISTKEFLNELVRRFPERPQLRPTRVQHRILESIEEWRQTICQTSRYKEDLGHIRDMHRLLLYKGYVFPEIRHEDAAVLNPSDNLRSAEEMEEEEKEAQSAKLQELIRRGTPADLQEANRLMKVMAGYDNRHKTDYRAKAAEEVAKVQQKAKILEEMLQSHQPGDPVAEGDVFEELAGALQSAHPKIQKMCEEESDDPEAVHKLLEINDSIHRTIERYKLVKKGDWEAATRIPKGTLGTTTGVSKNANNQLSLIDFDPEPPVSANGNGAPAATGGSSLENDLLGLSIDEPAPAVGGISLGPSITTTATPPMPQAPAGFKPNYDILSSLGSSSQPPSQSATPVPGARPQSIVATPTPPPAVDPFASLVSASPRHASPLPSGGSAAGHAAPGGSLLDLAGSGPTQPIGSSGKAAEEDEWNFASSLPESNTLPSTNRVSVLNSALRIEFVARRQPQQSQQIHVVALFSNGTSQPLNELHFQVAVEKAYTLQLRPQSGRDIGPLQTNGVQQEMLISGVAGGKGNSIKMRFRVSYRVGSEHKEEQGMVPSLGIA</sequence>
<feature type="region of interest" description="Disordered" evidence="9">
    <location>
        <begin position="328"/>
        <end position="358"/>
    </location>
</feature>
<evidence type="ECO:0000256" key="9">
    <source>
        <dbReference type="SAM" id="MobiDB-lite"/>
    </source>
</evidence>
<dbReference type="SUPFAM" id="SSF89009">
    <property type="entry name" value="GAT-like domain"/>
    <property type="match status" value="1"/>
</dbReference>
<dbReference type="EMBL" id="BDHI01000014">
    <property type="protein sequence ID" value="GCB22227.1"/>
    <property type="molecule type" value="Genomic_DNA"/>
</dbReference>
<dbReference type="InterPro" id="IPR013041">
    <property type="entry name" value="Clathrin_app_Ig-like_sf"/>
</dbReference>
<dbReference type="PROSITE" id="PS50909">
    <property type="entry name" value="GAT"/>
    <property type="match status" value="1"/>
</dbReference>
<keyword evidence="6" id="KW-0175">Coiled coil</keyword>
<dbReference type="InterPro" id="IPR041198">
    <property type="entry name" value="GGA_N-GAT"/>
</dbReference>
<dbReference type="SUPFAM" id="SSF49348">
    <property type="entry name" value="Clathrin adaptor appendage domain"/>
    <property type="match status" value="1"/>
</dbReference>
<dbReference type="PROSITE" id="PS50180">
    <property type="entry name" value="GAE"/>
    <property type="match status" value="1"/>
</dbReference>
<feature type="domain" description="GAE" evidence="11">
    <location>
        <begin position="505"/>
        <end position="623"/>
    </location>
</feature>
<dbReference type="PANTHER" id="PTHR47180:SF1">
    <property type="entry name" value="ADP-RIBOSYLATION FACTOR-BINDING PROTEIN GGA1-RELATED"/>
    <property type="match status" value="1"/>
</dbReference>
<dbReference type="Gene3D" id="1.25.40.90">
    <property type="match status" value="2"/>
</dbReference>
<evidence type="ECO:0000256" key="1">
    <source>
        <dbReference type="ARBA" id="ARBA00004601"/>
    </source>
</evidence>
<evidence type="ECO:0000256" key="3">
    <source>
        <dbReference type="ARBA" id="ARBA00022448"/>
    </source>
</evidence>
<dbReference type="CDD" id="cd16998">
    <property type="entry name" value="VHS_GGA_fungi"/>
    <property type="match status" value="1"/>
</dbReference>
<evidence type="ECO:0000256" key="5">
    <source>
        <dbReference type="ARBA" id="ARBA00023034"/>
    </source>
</evidence>
<keyword evidence="3" id="KW-0813">Transport</keyword>
<gene>
    <name evidence="13" type="ORF">AAWM_05112</name>
</gene>
<comment type="subunit">
    <text evidence="2">Component of the ESCRT-0 complex composed of HSE1 and VPS27.</text>
</comment>
<keyword evidence="14" id="KW-1185">Reference proteome</keyword>
<comment type="subunit">
    <text evidence="8">Binds to ARF1 and ARF2.</text>
</comment>
<dbReference type="FunFam" id="1.20.5.170:FF:000024">
    <property type="entry name" value="VHS domain-containing protein"/>
    <property type="match status" value="1"/>
</dbReference>
<evidence type="ECO:0000256" key="6">
    <source>
        <dbReference type="ARBA" id="ARBA00023054"/>
    </source>
</evidence>
<dbReference type="InterPro" id="IPR008942">
    <property type="entry name" value="ENTH_VHS"/>
</dbReference>
<dbReference type="Pfam" id="PF00790">
    <property type="entry name" value="VHS"/>
    <property type="match status" value="1"/>
</dbReference>
<comment type="subcellular location">
    <subcellularLocation>
        <location evidence="1">Golgi apparatus</location>
        <location evidence="1">trans-Golgi network</location>
    </subcellularLocation>
</comment>
<evidence type="ECO:0000313" key="13">
    <source>
        <dbReference type="EMBL" id="GCB22227.1"/>
    </source>
</evidence>
<dbReference type="Gene3D" id="1.20.58.160">
    <property type="match status" value="1"/>
</dbReference>
<comment type="function">
    <text evidence="7">May play a role in the regulation of membrane traffic through the trans-Golgi network.</text>
</comment>
<reference evidence="13 14" key="1">
    <citation type="submission" date="2016-09" db="EMBL/GenBank/DDBJ databases">
        <title>Aspergillus awamori IFM 58123T.</title>
        <authorList>
            <person name="Kusuya Y."/>
            <person name="Shimizu M."/>
            <person name="Takahashi H."/>
            <person name="Yaguchi T."/>
        </authorList>
    </citation>
    <scope>NUCLEOTIDE SEQUENCE [LARGE SCALE GENOMIC DNA]</scope>
    <source>
        <strain evidence="13 14">IFM 58123</strain>
    </source>
</reference>
<evidence type="ECO:0000256" key="7">
    <source>
        <dbReference type="ARBA" id="ARBA00053552"/>
    </source>
</evidence>
<dbReference type="PROSITE" id="PS50179">
    <property type="entry name" value="VHS"/>
    <property type="match status" value="1"/>
</dbReference>
<dbReference type="GO" id="GO:0005802">
    <property type="term" value="C:trans-Golgi network"/>
    <property type="evidence" value="ECO:0007669"/>
    <property type="project" value="TreeGrafter"/>
</dbReference>
<dbReference type="FunFam" id="1.25.40.90:FF:000008">
    <property type="entry name" value="VHS domain protein"/>
    <property type="match status" value="1"/>
</dbReference>
<dbReference type="STRING" id="105351.A0A401KSQ7"/>
<dbReference type="Gene3D" id="1.20.5.170">
    <property type="match status" value="1"/>
</dbReference>
<dbReference type="InterPro" id="IPR052653">
    <property type="entry name" value="ARF-binding"/>
</dbReference>
<dbReference type="GO" id="GO:0006895">
    <property type="term" value="P:Golgi to endosome transport"/>
    <property type="evidence" value="ECO:0007669"/>
    <property type="project" value="TreeGrafter"/>
</dbReference>
<dbReference type="Pfam" id="PF02883">
    <property type="entry name" value="Alpha_adaptinC2"/>
    <property type="match status" value="1"/>
</dbReference>
<evidence type="ECO:0000259" key="10">
    <source>
        <dbReference type="PROSITE" id="PS50179"/>
    </source>
</evidence>